<organism evidence="1 2">
    <name type="scientific">Caerostris darwini</name>
    <dbReference type="NCBI Taxonomy" id="1538125"/>
    <lineage>
        <taxon>Eukaryota</taxon>
        <taxon>Metazoa</taxon>
        <taxon>Ecdysozoa</taxon>
        <taxon>Arthropoda</taxon>
        <taxon>Chelicerata</taxon>
        <taxon>Arachnida</taxon>
        <taxon>Araneae</taxon>
        <taxon>Araneomorphae</taxon>
        <taxon>Entelegynae</taxon>
        <taxon>Araneoidea</taxon>
        <taxon>Araneidae</taxon>
        <taxon>Caerostris</taxon>
    </lineage>
</organism>
<protein>
    <recommendedName>
        <fullName evidence="3">RNase H type-1 domain-containing protein</fullName>
    </recommendedName>
</protein>
<proteinExistence type="predicted"/>
<dbReference type="EMBL" id="BPLQ01006357">
    <property type="protein sequence ID" value="GIY21918.1"/>
    <property type="molecule type" value="Genomic_DNA"/>
</dbReference>
<dbReference type="Proteomes" id="UP001054837">
    <property type="component" value="Unassembled WGS sequence"/>
</dbReference>
<evidence type="ECO:0000313" key="1">
    <source>
        <dbReference type="EMBL" id="GIY21918.1"/>
    </source>
</evidence>
<keyword evidence="2" id="KW-1185">Reference proteome</keyword>
<reference evidence="1 2" key="1">
    <citation type="submission" date="2021-06" db="EMBL/GenBank/DDBJ databases">
        <title>Caerostris darwini draft genome.</title>
        <authorList>
            <person name="Kono N."/>
            <person name="Arakawa K."/>
        </authorList>
    </citation>
    <scope>NUCLEOTIDE SEQUENCE [LARGE SCALE GENOMIC DNA]</scope>
</reference>
<accession>A0AAV4RPL5</accession>
<sequence>MSIFFFIEKLKIYPSHIGLCGNEIADLLEMEGTSNLPTSNDSLTFSGICSKIRTSNQQLWKIPLSLPWYNMQAPGGDLIIKADRVIQITNSRLCKWTYEVPFF</sequence>
<evidence type="ECO:0008006" key="3">
    <source>
        <dbReference type="Google" id="ProtNLM"/>
    </source>
</evidence>
<dbReference type="AlphaFoldDB" id="A0AAV4RPL5"/>
<evidence type="ECO:0000313" key="2">
    <source>
        <dbReference type="Proteomes" id="UP001054837"/>
    </source>
</evidence>
<comment type="caution">
    <text evidence="1">The sequence shown here is derived from an EMBL/GenBank/DDBJ whole genome shotgun (WGS) entry which is preliminary data.</text>
</comment>
<name>A0AAV4RPL5_9ARAC</name>
<gene>
    <name evidence="1" type="ORF">CDAR_200281</name>
</gene>